<protein>
    <submittedName>
        <fullName evidence="2">Uncharacterized protein</fullName>
    </submittedName>
</protein>
<organism evidence="2 3">
    <name type="scientific">Penicillium alfredii</name>
    <dbReference type="NCBI Taxonomy" id="1506179"/>
    <lineage>
        <taxon>Eukaryota</taxon>
        <taxon>Fungi</taxon>
        <taxon>Dikarya</taxon>
        <taxon>Ascomycota</taxon>
        <taxon>Pezizomycotina</taxon>
        <taxon>Eurotiomycetes</taxon>
        <taxon>Eurotiomycetidae</taxon>
        <taxon>Eurotiales</taxon>
        <taxon>Aspergillaceae</taxon>
        <taxon>Penicillium</taxon>
    </lineage>
</organism>
<proteinExistence type="predicted"/>
<reference evidence="2" key="2">
    <citation type="journal article" date="2023" name="IMA Fungus">
        <title>Comparative genomic study of the Penicillium genus elucidates a diverse pangenome and 15 lateral gene transfer events.</title>
        <authorList>
            <person name="Petersen C."/>
            <person name="Sorensen T."/>
            <person name="Nielsen M.R."/>
            <person name="Sondergaard T.E."/>
            <person name="Sorensen J.L."/>
            <person name="Fitzpatrick D.A."/>
            <person name="Frisvad J.C."/>
            <person name="Nielsen K.L."/>
        </authorList>
    </citation>
    <scope>NUCLEOTIDE SEQUENCE</scope>
    <source>
        <strain evidence="2">IBT 34128</strain>
    </source>
</reference>
<evidence type="ECO:0000256" key="1">
    <source>
        <dbReference type="SAM" id="MobiDB-lite"/>
    </source>
</evidence>
<name>A0A9W9KGX0_9EURO</name>
<dbReference type="RefSeq" id="XP_056513668.1">
    <property type="nucleotide sequence ID" value="XM_056652601.1"/>
</dbReference>
<accession>A0A9W9KGX0</accession>
<sequence>MPFFGSLSDIFASLSPRRRPEDRPSAQRRPPSRTPLASPLRRPVSDRNPFSLGSDSQADHLSPALSTQTLGTSASAFSEPIPAGQVLTLGSFPSQDKSAQMKSKGQPQDDAQARQDEARLFGANYKYVLIRGCSLCHYLKKRLR</sequence>
<feature type="compositionally biased region" description="Polar residues" evidence="1">
    <location>
        <begin position="64"/>
        <end position="76"/>
    </location>
</feature>
<comment type="caution">
    <text evidence="2">The sequence shown here is derived from an EMBL/GenBank/DDBJ whole genome shotgun (WGS) entry which is preliminary data.</text>
</comment>
<dbReference type="EMBL" id="JAPMSZ010000004">
    <property type="protein sequence ID" value="KAJ5104672.1"/>
    <property type="molecule type" value="Genomic_DNA"/>
</dbReference>
<dbReference type="AlphaFoldDB" id="A0A9W9KGX0"/>
<feature type="region of interest" description="Disordered" evidence="1">
    <location>
        <begin position="1"/>
        <end position="114"/>
    </location>
</feature>
<keyword evidence="3" id="KW-1185">Reference proteome</keyword>
<feature type="compositionally biased region" description="Polar residues" evidence="1">
    <location>
        <begin position="91"/>
        <end position="106"/>
    </location>
</feature>
<gene>
    <name evidence="2" type="ORF">NUU61_002019</name>
</gene>
<dbReference type="Proteomes" id="UP001141434">
    <property type="component" value="Unassembled WGS sequence"/>
</dbReference>
<evidence type="ECO:0000313" key="2">
    <source>
        <dbReference type="EMBL" id="KAJ5104672.1"/>
    </source>
</evidence>
<evidence type="ECO:0000313" key="3">
    <source>
        <dbReference type="Proteomes" id="UP001141434"/>
    </source>
</evidence>
<reference evidence="2" key="1">
    <citation type="submission" date="2022-11" db="EMBL/GenBank/DDBJ databases">
        <authorList>
            <person name="Petersen C."/>
        </authorList>
    </citation>
    <scope>NUCLEOTIDE SEQUENCE</scope>
    <source>
        <strain evidence="2">IBT 34128</strain>
    </source>
</reference>
<dbReference type="GeneID" id="81391769"/>